<comment type="caution">
    <text evidence="3">The sequence shown here is derived from an EMBL/GenBank/DDBJ whole genome shotgun (WGS) entry which is preliminary data.</text>
</comment>
<feature type="domain" description="3-keto-alpha-glucoside-1,2-lyase/3-keto-2-hydroxy-glucal hydratase" evidence="2">
    <location>
        <begin position="269"/>
        <end position="483"/>
    </location>
</feature>
<protein>
    <submittedName>
        <fullName evidence="3">DUF1080 domain-containing protein</fullName>
    </submittedName>
</protein>
<evidence type="ECO:0000313" key="4">
    <source>
        <dbReference type="Proteomes" id="UP000763641"/>
    </source>
</evidence>
<dbReference type="InterPro" id="IPR010496">
    <property type="entry name" value="AL/BT2_dom"/>
</dbReference>
<evidence type="ECO:0000256" key="1">
    <source>
        <dbReference type="SAM" id="SignalP"/>
    </source>
</evidence>
<feature type="domain" description="3-keto-alpha-glucoside-1,2-lyase/3-keto-2-hydroxy-glucal hydratase" evidence="2">
    <location>
        <begin position="54"/>
        <end position="232"/>
    </location>
</feature>
<name>A0ABS2D9P0_9SPHN</name>
<feature type="chain" id="PRO_5045716634" evidence="1">
    <location>
        <begin position="38"/>
        <end position="485"/>
    </location>
</feature>
<evidence type="ECO:0000313" key="3">
    <source>
        <dbReference type="EMBL" id="MBM6577233.1"/>
    </source>
</evidence>
<reference evidence="3 4" key="1">
    <citation type="submission" date="2020-12" db="EMBL/GenBank/DDBJ databases">
        <title>Sphingomonas sp.</title>
        <authorList>
            <person name="Kim M.K."/>
        </authorList>
    </citation>
    <scope>NUCLEOTIDE SEQUENCE [LARGE SCALE GENOMIC DNA]</scope>
    <source>
        <strain evidence="3 4">BT552</strain>
    </source>
</reference>
<keyword evidence="1" id="KW-0732">Signal</keyword>
<accession>A0ABS2D9P0</accession>
<sequence>MRMIRGIAVLAVAATPLVAMTALVAMMAVPAAAPVQAAGVSEKTAPWRDVTPRSGLAGWHAVGGKATYTVADGELVGRAEISKTNSWLVSDAQYGDFIIEFDAKTDPMLNSGVMIRGQSRPDYRNGVVFGYQAEIDPSKRAWSGGLYDEQRRQWLYTLGRNEAARRTFRSGDWNHYRVEAIGNRLRTWVNGVPAADVVDDVDARGFIAFQVHAIPDADAARHPEARFRNVRMITDRPARFAMPETGPATEIEQQGWLSNRLSSGEQRAGWKLLWDGRTSAGWRSAKAASFPKKGWSMAGGTLSVEGANGAESTNGGDIVTTRDYRNFELSVDFRLTEGANSGIKYFVDPNLLKGDGSAIGLEYQLLDDARHPDAKMGRDGNRTLGSLYDLITARNLSDPDSPGKRINPPGEWNRAVIVVRGQHVEHWLNGFKVVEYERGSPAFGALVAQSKYAKWPNFGEWEKGPILLQDHGNHVDFRSIKIREL</sequence>
<dbReference type="Gene3D" id="2.60.120.560">
    <property type="entry name" value="Exo-inulinase, domain 1"/>
    <property type="match status" value="2"/>
</dbReference>
<feature type="signal peptide" evidence="1">
    <location>
        <begin position="1"/>
        <end position="37"/>
    </location>
</feature>
<dbReference type="RefSeq" id="WP_204199328.1">
    <property type="nucleotide sequence ID" value="NZ_JAFEMC010000003.1"/>
</dbReference>
<keyword evidence="4" id="KW-1185">Reference proteome</keyword>
<dbReference type="Proteomes" id="UP000763641">
    <property type="component" value="Unassembled WGS sequence"/>
</dbReference>
<gene>
    <name evidence="3" type="ORF">ILT43_12695</name>
</gene>
<dbReference type="EMBL" id="JAFEMC010000003">
    <property type="protein sequence ID" value="MBM6577233.1"/>
    <property type="molecule type" value="Genomic_DNA"/>
</dbReference>
<evidence type="ECO:0000259" key="2">
    <source>
        <dbReference type="Pfam" id="PF06439"/>
    </source>
</evidence>
<dbReference type="Pfam" id="PF06439">
    <property type="entry name" value="3keto-disac_hyd"/>
    <property type="match status" value="2"/>
</dbReference>
<proteinExistence type="predicted"/>
<organism evidence="3 4">
    <name type="scientific">Sphingomonas longa</name>
    <dbReference type="NCBI Taxonomy" id="2778730"/>
    <lineage>
        <taxon>Bacteria</taxon>
        <taxon>Pseudomonadati</taxon>
        <taxon>Pseudomonadota</taxon>
        <taxon>Alphaproteobacteria</taxon>
        <taxon>Sphingomonadales</taxon>
        <taxon>Sphingomonadaceae</taxon>
        <taxon>Sphingomonas</taxon>
    </lineage>
</organism>